<name>A0A4P2VNB9_FLUSA</name>
<dbReference type="KEGG" id="sbf:JCM31447_28220"/>
<accession>A0A4P2VNB9</accession>
<organism evidence="2 3">
    <name type="scientific">Fluviispira sanaruensis</name>
    <dbReference type="NCBI Taxonomy" id="2493639"/>
    <lineage>
        <taxon>Bacteria</taxon>
        <taxon>Pseudomonadati</taxon>
        <taxon>Bdellovibrionota</taxon>
        <taxon>Oligoflexia</taxon>
        <taxon>Silvanigrellales</taxon>
        <taxon>Silvanigrellaceae</taxon>
        <taxon>Fluviispira</taxon>
    </lineage>
</organism>
<dbReference type="AlphaFoldDB" id="A0A4P2VNB9"/>
<dbReference type="EMBL" id="AP019368">
    <property type="protein sequence ID" value="BBH54358.1"/>
    <property type="molecule type" value="Genomic_DNA"/>
</dbReference>
<protein>
    <submittedName>
        <fullName evidence="2">FAD-dependent oxidoreductase</fullName>
    </submittedName>
</protein>
<dbReference type="GO" id="GO:0005737">
    <property type="term" value="C:cytoplasm"/>
    <property type="evidence" value="ECO:0007669"/>
    <property type="project" value="TreeGrafter"/>
</dbReference>
<dbReference type="Gene3D" id="3.30.9.10">
    <property type="entry name" value="D-Amino Acid Oxidase, subunit A, domain 2"/>
    <property type="match status" value="1"/>
</dbReference>
<dbReference type="InterPro" id="IPR006076">
    <property type="entry name" value="FAD-dep_OxRdtase"/>
</dbReference>
<dbReference type="RefSeq" id="WP_172603963.1">
    <property type="nucleotide sequence ID" value="NZ_AP019368.1"/>
</dbReference>
<keyword evidence="3" id="KW-1185">Reference proteome</keyword>
<gene>
    <name evidence="2" type="ORF">JCM31447_28220</name>
</gene>
<dbReference type="SUPFAM" id="SSF51905">
    <property type="entry name" value="FAD/NAD(P)-binding domain"/>
    <property type="match status" value="1"/>
</dbReference>
<sequence>MRVGIIGAGILGRLIALELFKRKYKVTIFEKSDANSSGSCTTTAAGMLAPWSESYESSQLVFELGVTSLKLWPDILKTLNSTHLFNRQGTAHLTLYRERHKLENFFEHLKKRNIHFEAIKINNENKKEFVGEFSQEYSFGYYFPQEATLNPMEFILKCNDFFKENKISFNYNHNVKFYVNNKITTDQGDFYFNTVINTMGLGAKNVFEKSKESLRGVRGSLVIVHAPLVNIHSVIRLTHLRYPIYIVPRGNNKYIIGATSHETECLKPITVESLLELLSVAAHFDKGFLEANLLDQRVNLRPTFMDGSPHFFSQNGIHYINGLHRNGITISPALANIFCNYLERKSNNNLDFPIEKNKIMEELWLNY</sequence>
<proteinExistence type="predicted"/>
<evidence type="ECO:0000313" key="3">
    <source>
        <dbReference type="Proteomes" id="UP000291236"/>
    </source>
</evidence>
<dbReference type="Proteomes" id="UP000291236">
    <property type="component" value="Chromosome"/>
</dbReference>
<dbReference type="Gene3D" id="3.50.50.60">
    <property type="entry name" value="FAD/NAD(P)-binding domain"/>
    <property type="match status" value="1"/>
</dbReference>
<evidence type="ECO:0000259" key="1">
    <source>
        <dbReference type="Pfam" id="PF01266"/>
    </source>
</evidence>
<dbReference type="InterPro" id="IPR036188">
    <property type="entry name" value="FAD/NAD-bd_sf"/>
</dbReference>
<dbReference type="PANTHER" id="PTHR13847">
    <property type="entry name" value="SARCOSINE DEHYDROGENASE-RELATED"/>
    <property type="match status" value="1"/>
</dbReference>
<feature type="domain" description="FAD dependent oxidoreductase" evidence="1">
    <location>
        <begin position="3"/>
        <end position="338"/>
    </location>
</feature>
<evidence type="ECO:0000313" key="2">
    <source>
        <dbReference type="EMBL" id="BBH54358.1"/>
    </source>
</evidence>
<dbReference type="Pfam" id="PF01266">
    <property type="entry name" value="DAO"/>
    <property type="match status" value="1"/>
</dbReference>
<reference evidence="2 3" key="1">
    <citation type="submission" date="2018-12" db="EMBL/GenBank/DDBJ databases">
        <title>Rubrispira sanarue gen. nov., sp., nov., a member of the order Silvanigrellales, isolated from a brackish lake in Hamamatsu Japan.</title>
        <authorList>
            <person name="Maejima Y."/>
            <person name="Iino T."/>
            <person name="Muraguchi Y."/>
            <person name="Fukuda K."/>
            <person name="Nojiri H."/>
            <person name="Ohkuma M."/>
            <person name="Moriuchi R."/>
            <person name="Dohra H."/>
            <person name="Kimbara K."/>
            <person name="Shintani M."/>
        </authorList>
    </citation>
    <scope>NUCLEOTIDE SEQUENCE [LARGE SCALE GENOMIC DNA]</scope>
    <source>
        <strain evidence="2 3">RF1110005</strain>
    </source>
</reference>